<accession>M0B0E8</accession>
<proteinExistence type="predicted"/>
<dbReference type="Proteomes" id="UP000011591">
    <property type="component" value="Unassembled WGS sequence"/>
</dbReference>
<sequence>MRSSGSDTSDETNAPARKHRHRAENTADRIDTRPSRRTELRPVADRLTDTMKDFSNQIANRADSRTVEITAIDTCVVEGNFEWNLVKIETDAGVTGIGEAYRGGGVPELVEYTERFLLGENPLDVQRLYRRIIQEMSGHGGTTGKVVTAASGIELALWDAAGKLLDLPVYQLLGSKLRDEVRIYCDCHAGEAYAVEDGSTDYADAEAYSPQAYANEARRVVDMGFSALKFDLDLERDNDPDPFNGRLTNGAIEEKREIVAAVREAIGDDVDLAFDCHWDYSVESAKRLAYELEPYDLMWLEDLVPPENMDAQKEVTTATRTPVATGENRFRVHELSGLLYDHGVDIVTPDPTTVGGLGETMRIADRAEENYIPISPHNVCSPIGTMACVHLGAVIPNFDVLEFHALEVDWWDDLIERDQPLIRDGSIEVPETPGLGVELDDAVVEEHLLDGTTGF</sequence>
<dbReference type="Gene3D" id="3.30.390.10">
    <property type="entry name" value="Enolase-like, N-terminal domain"/>
    <property type="match status" value="1"/>
</dbReference>
<dbReference type="InterPro" id="IPR013341">
    <property type="entry name" value="Mandelate_racemase_N_dom"/>
</dbReference>
<dbReference type="CDD" id="cd03316">
    <property type="entry name" value="MR_like"/>
    <property type="match status" value="1"/>
</dbReference>
<protein>
    <submittedName>
        <fullName evidence="4">Muconate lactonizing mandelate racemase protein</fullName>
    </submittedName>
</protein>
<keyword evidence="1" id="KW-0456">Lyase</keyword>
<reference evidence="4 5" key="1">
    <citation type="journal article" date="2014" name="PLoS Genet.">
        <title>Phylogenetically driven sequencing of extremely halophilic archaea reveals strategies for static and dynamic osmo-response.</title>
        <authorList>
            <person name="Becker E.A."/>
            <person name="Seitzer P.M."/>
            <person name="Tritt A."/>
            <person name="Larsen D."/>
            <person name="Krusor M."/>
            <person name="Yao A.I."/>
            <person name="Wu D."/>
            <person name="Madern D."/>
            <person name="Eisen J.A."/>
            <person name="Darling A.E."/>
            <person name="Facciotti M.T."/>
        </authorList>
    </citation>
    <scope>NUCLEOTIDE SEQUENCE [LARGE SCALE GENOMIC DNA]</scope>
    <source>
        <strain evidence="4 5">DSM 13077</strain>
    </source>
</reference>
<dbReference type="PATRIC" id="fig|1227491.4.peg.2490"/>
<dbReference type="SUPFAM" id="SSF51604">
    <property type="entry name" value="Enolase C-terminal domain-like"/>
    <property type="match status" value="1"/>
</dbReference>
<dbReference type="SFLD" id="SFLDG00179">
    <property type="entry name" value="mandelate_racemase"/>
    <property type="match status" value="1"/>
</dbReference>
<dbReference type="InterPro" id="IPR013342">
    <property type="entry name" value="Mandelate_racemase_C"/>
</dbReference>
<keyword evidence="5" id="KW-1185">Reference proteome</keyword>
<dbReference type="InterPro" id="IPR018110">
    <property type="entry name" value="Mandel_Rmase/mucon_lact_enz_CS"/>
</dbReference>
<dbReference type="InterPro" id="IPR036849">
    <property type="entry name" value="Enolase-like_C_sf"/>
</dbReference>
<dbReference type="SMART" id="SM00922">
    <property type="entry name" value="MR_MLE"/>
    <property type="match status" value="1"/>
</dbReference>
<dbReference type="SUPFAM" id="SSF54826">
    <property type="entry name" value="Enolase N-terminal domain-like"/>
    <property type="match status" value="1"/>
</dbReference>
<evidence type="ECO:0000256" key="1">
    <source>
        <dbReference type="ARBA" id="ARBA00023239"/>
    </source>
</evidence>
<evidence type="ECO:0000256" key="2">
    <source>
        <dbReference type="SAM" id="MobiDB-lite"/>
    </source>
</evidence>
<organism evidence="4 5">
    <name type="scientific">Natrialba aegyptia DSM 13077</name>
    <dbReference type="NCBI Taxonomy" id="1227491"/>
    <lineage>
        <taxon>Archaea</taxon>
        <taxon>Methanobacteriati</taxon>
        <taxon>Methanobacteriota</taxon>
        <taxon>Stenosarchaea group</taxon>
        <taxon>Halobacteria</taxon>
        <taxon>Halobacteriales</taxon>
        <taxon>Natrialbaceae</taxon>
        <taxon>Natrialba</taxon>
    </lineage>
</organism>
<dbReference type="Pfam" id="PF13378">
    <property type="entry name" value="MR_MLE_C"/>
    <property type="match status" value="1"/>
</dbReference>
<feature type="compositionally biased region" description="Basic and acidic residues" evidence="2">
    <location>
        <begin position="23"/>
        <end position="37"/>
    </location>
</feature>
<dbReference type="SFLD" id="SFLDS00001">
    <property type="entry name" value="Enolase"/>
    <property type="match status" value="1"/>
</dbReference>
<feature type="domain" description="Mandelate racemase/muconate lactonizing enzyme C-terminal" evidence="3">
    <location>
        <begin position="210"/>
        <end position="322"/>
    </location>
</feature>
<evidence type="ECO:0000259" key="3">
    <source>
        <dbReference type="SMART" id="SM00922"/>
    </source>
</evidence>
<dbReference type="PANTHER" id="PTHR48080:SF2">
    <property type="entry name" value="D-GALACTONATE DEHYDRATASE"/>
    <property type="match status" value="1"/>
</dbReference>
<dbReference type="GO" id="GO:0009063">
    <property type="term" value="P:amino acid catabolic process"/>
    <property type="evidence" value="ECO:0007669"/>
    <property type="project" value="InterPro"/>
</dbReference>
<gene>
    <name evidence="4" type="ORF">C480_12126</name>
</gene>
<evidence type="ECO:0000313" key="5">
    <source>
        <dbReference type="Proteomes" id="UP000011591"/>
    </source>
</evidence>
<dbReference type="InterPro" id="IPR034593">
    <property type="entry name" value="DgoD-like"/>
</dbReference>
<feature type="region of interest" description="Disordered" evidence="2">
    <location>
        <begin position="1"/>
        <end position="37"/>
    </location>
</feature>
<dbReference type="PANTHER" id="PTHR48080">
    <property type="entry name" value="D-GALACTONATE DEHYDRATASE-RELATED"/>
    <property type="match status" value="1"/>
</dbReference>
<dbReference type="EMBL" id="AOIP01000031">
    <property type="protein sequence ID" value="ELZ04260.1"/>
    <property type="molecule type" value="Genomic_DNA"/>
</dbReference>
<comment type="caution">
    <text evidence="4">The sequence shown here is derived from an EMBL/GenBank/DDBJ whole genome shotgun (WGS) entry which is preliminary data.</text>
</comment>
<dbReference type="InterPro" id="IPR029065">
    <property type="entry name" value="Enolase_C-like"/>
</dbReference>
<dbReference type="Pfam" id="PF02746">
    <property type="entry name" value="MR_MLE_N"/>
    <property type="match status" value="1"/>
</dbReference>
<name>M0B0E8_9EURY</name>
<dbReference type="AlphaFoldDB" id="M0B0E8"/>
<dbReference type="Gene3D" id="3.20.20.120">
    <property type="entry name" value="Enolase-like C-terminal domain"/>
    <property type="match status" value="1"/>
</dbReference>
<dbReference type="InterPro" id="IPR029017">
    <property type="entry name" value="Enolase-like_N"/>
</dbReference>
<dbReference type="PROSITE" id="PS00908">
    <property type="entry name" value="MR_MLE_1"/>
    <property type="match status" value="1"/>
</dbReference>
<dbReference type="GO" id="GO:0016829">
    <property type="term" value="F:lyase activity"/>
    <property type="evidence" value="ECO:0007669"/>
    <property type="project" value="UniProtKB-KW"/>
</dbReference>
<evidence type="ECO:0000313" key="4">
    <source>
        <dbReference type="EMBL" id="ELZ04260.1"/>
    </source>
</evidence>